<dbReference type="EMBL" id="CAJHNJ030000010">
    <property type="protein sequence ID" value="CAG9107270.1"/>
    <property type="molecule type" value="Genomic_DNA"/>
</dbReference>
<feature type="chain" id="PRO_5035890854" evidence="1">
    <location>
        <begin position="35"/>
        <end position="125"/>
    </location>
</feature>
<protein>
    <submittedName>
        <fullName evidence="2">(diamondback moth) hypothetical protein</fullName>
    </submittedName>
</protein>
<dbReference type="PROSITE" id="PS51257">
    <property type="entry name" value="PROKAR_LIPOPROTEIN"/>
    <property type="match status" value="1"/>
</dbReference>
<evidence type="ECO:0000313" key="3">
    <source>
        <dbReference type="Proteomes" id="UP000653454"/>
    </source>
</evidence>
<sequence>MDGRWLGSSSVGNMSHMTFVCLALVACLIAMAQSQCVSRVRQVVPVQSCGCGDDLTTIVQLARALNEIEGGSCASPAPSSNSNLDTDGIITKLINALIYATVGGSPANNPLITLGVGGQPVLSAL</sequence>
<dbReference type="Proteomes" id="UP000653454">
    <property type="component" value="Unassembled WGS sequence"/>
</dbReference>
<proteinExistence type="predicted"/>
<name>A0A8S4DZS0_PLUXY</name>
<accession>A0A8S4DZS0</accession>
<feature type="signal peptide" evidence="1">
    <location>
        <begin position="1"/>
        <end position="34"/>
    </location>
</feature>
<keyword evidence="3" id="KW-1185">Reference proteome</keyword>
<evidence type="ECO:0000313" key="2">
    <source>
        <dbReference type="EMBL" id="CAG9107270.1"/>
    </source>
</evidence>
<gene>
    <name evidence="2" type="ORF">PLXY2_LOCUS3720</name>
</gene>
<keyword evidence="1" id="KW-0732">Signal</keyword>
<organism evidence="2 3">
    <name type="scientific">Plutella xylostella</name>
    <name type="common">Diamondback moth</name>
    <name type="synonym">Plutella maculipennis</name>
    <dbReference type="NCBI Taxonomy" id="51655"/>
    <lineage>
        <taxon>Eukaryota</taxon>
        <taxon>Metazoa</taxon>
        <taxon>Ecdysozoa</taxon>
        <taxon>Arthropoda</taxon>
        <taxon>Hexapoda</taxon>
        <taxon>Insecta</taxon>
        <taxon>Pterygota</taxon>
        <taxon>Neoptera</taxon>
        <taxon>Endopterygota</taxon>
        <taxon>Lepidoptera</taxon>
        <taxon>Glossata</taxon>
        <taxon>Ditrysia</taxon>
        <taxon>Yponomeutoidea</taxon>
        <taxon>Plutellidae</taxon>
        <taxon>Plutella</taxon>
    </lineage>
</organism>
<reference evidence="2" key="1">
    <citation type="submission" date="2020-11" db="EMBL/GenBank/DDBJ databases">
        <authorList>
            <person name="Whiteford S."/>
        </authorList>
    </citation>
    <scope>NUCLEOTIDE SEQUENCE</scope>
</reference>
<dbReference type="AlphaFoldDB" id="A0A8S4DZS0"/>
<comment type="caution">
    <text evidence="2">The sequence shown here is derived from an EMBL/GenBank/DDBJ whole genome shotgun (WGS) entry which is preliminary data.</text>
</comment>
<evidence type="ECO:0000256" key="1">
    <source>
        <dbReference type="SAM" id="SignalP"/>
    </source>
</evidence>